<proteinExistence type="predicted"/>
<dbReference type="OrthoDB" id="280382at2"/>
<protein>
    <submittedName>
        <fullName evidence="3">Putative major pilin subunit</fullName>
    </submittedName>
</protein>
<evidence type="ECO:0000313" key="4">
    <source>
        <dbReference type="Proteomes" id="UP000187735"/>
    </source>
</evidence>
<dbReference type="Proteomes" id="UP000187735">
    <property type="component" value="Chromosome"/>
</dbReference>
<dbReference type="NCBIfam" id="TIGR02532">
    <property type="entry name" value="IV_pilin_GFxxxE"/>
    <property type="match status" value="1"/>
</dbReference>
<name>A0A1P8WK39_9PLAN</name>
<dbReference type="NCBIfam" id="TIGR04294">
    <property type="entry name" value="pre_pil_HX9DG"/>
    <property type="match status" value="1"/>
</dbReference>
<accession>A0A1P8WK39</accession>
<dbReference type="InterPro" id="IPR045584">
    <property type="entry name" value="Pilin-like"/>
</dbReference>
<dbReference type="Gene3D" id="3.30.700.10">
    <property type="entry name" value="Glycoprotein, Type 4 Pilin"/>
    <property type="match status" value="1"/>
</dbReference>
<dbReference type="InterPro" id="IPR027558">
    <property type="entry name" value="Pre_pil_HX9DG_C"/>
</dbReference>
<dbReference type="PANTHER" id="PTHR30093:SF2">
    <property type="entry name" value="TYPE II SECRETION SYSTEM PROTEIN H"/>
    <property type="match status" value="1"/>
</dbReference>
<evidence type="ECO:0000259" key="2">
    <source>
        <dbReference type="Pfam" id="PF07596"/>
    </source>
</evidence>
<keyword evidence="1" id="KW-0472">Membrane</keyword>
<dbReference type="SUPFAM" id="SSF54523">
    <property type="entry name" value="Pili subunits"/>
    <property type="match status" value="1"/>
</dbReference>
<feature type="transmembrane region" description="Helical" evidence="1">
    <location>
        <begin position="20"/>
        <end position="38"/>
    </location>
</feature>
<dbReference type="PANTHER" id="PTHR30093">
    <property type="entry name" value="GENERAL SECRETION PATHWAY PROTEIN G"/>
    <property type="match status" value="1"/>
</dbReference>
<dbReference type="STRING" id="1891926.Fuma_04044"/>
<dbReference type="InterPro" id="IPR012902">
    <property type="entry name" value="N_methyl_site"/>
</dbReference>
<keyword evidence="1" id="KW-1133">Transmembrane helix</keyword>
<keyword evidence="4" id="KW-1185">Reference proteome</keyword>
<sequence>MRSFHLTRSGRQRAFTLIELLVVIAIIAILIALLLPAVQQAREAARRTQCKNNLKQVMLALHNYHDVHTTFSQGQSPRQPIEHCCGGNWRVQALPYIDQANVYNSIDFSGNYNFGGSPAGHYAAYRGGAEILAGLTVPGFVCPSSPLPTNDSSVVNNPQLGQTHHYVGISGALGVGRGSDITTDYGGIVRGNGMLGVNRHAKIRDAIDGTSNTIMVSEQSADVNVDGNIKNLTSNYYGGWSGQAGGIATDRAGRPHWGAGTTCLRYPINHGIGKQLVAAASIPGADNTWDFNTIVNSFHTGGIQVGMGDGSVRFISENLDFGTLQRLCSMNDGEVVGEF</sequence>
<organism evidence="3 4">
    <name type="scientific">Fuerstiella marisgermanici</name>
    <dbReference type="NCBI Taxonomy" id="1891926"/>
    <lineage>
        <taxon>Bacteria</taxon>
        <taxon>Pseudomonadati</taxon>
        <taxon>Planctomycetota</taxon>
        <taxon>Planctomycetia</taxon>
        <taxon>Planctomycetales</taxon>
        <taxon>Planctomycetaceae</taxon>
        <taxon>Fuerstiella</taxon>
    </lineage>
</organism>
<dbReference type="InterPro" id="IPR011453">
    <property type="entry name" value="DUF1559"/>
</dbReference>
<dbReference type="Pfam" id="PF07596">
    <property type="entry name" value="SBP_bac_10"/>
    <property type="match status" value="1"/>
</dbReference>
<dbReference type="AlphaFoldDB" id="A0A1P8WK39"/>
<feature type="domain" description="DUF1559" evidence="2">
    <location>
        <begin position="39"/>
        <end position="321"/>
    </location>
</feature>
<dbReference type="KEGG" id="fmr:Fuma_04044"/>
<reference evidence="3 4" key="1">
    <citation type="journal article" date="2016" name="Front. Microbiol.">
        <title>Fuerstia marisgermanicae gen. nov., sp. nov., an Unusual Member of the Phylum Planctomycetes from the German Wadden Sea.</title>
        <authorList>
            <person name="Kohn T."/>
            <person name="Heuer A."/>
            <person name="Jogler M."/>
            <person name="Vollmers J."/>
            <person name="Boedeker C."/>
            <person name="Bunk B."/>
            <person name="Rast P."/>
            <person name="Borchert D."/>
            <person name="Glockner I."/>
            <person name="Freese H.M."/>
            <person name="Klenk H.P."/>
            <person name="Overmann J."/>
            <person name="Kaster A.K."/>
            <person name="Rohde M."/>
            <person name="Wiegand S."/>
            <person name="Jogler C."/>
        </authorList>
    </citation>
    <scope>NUCLEOTIDE SEQUENCE [LARGE SCALE GENOMIC DNA]</scope>
    <source>
        <strain evidence="3 4">NH11</strain>
    </source>
</reference>
<evidence type="ECO:0000313" key="3">
    <source>
        <dbReference type="EMBL" id="APZ94412.1"/>
    </source>
</evidence>
<dbReference type="Pfam" id="PF07963">
    <property type="entry name" value="N_methyl"/>
    <property type="match status" value="1"/>
</dbReference>
<evidence type="ECO:0000256" key="1">
    <source>
        <dbReference type="SAM" id="Phobius"/>
    </source>
</evidence>
<gene>
    <name evidence="3" type="ORF">Fuma_04044</name>
</gene>
<keyword evidence="1" id="KW-0812">Transmembrane</keyword>
<dbReference type="EMBL" id="CP017641">
    <property type="protein sequence ID" value="APZ94412.1"/>
    <property type="molecule type" value="Genomic_DNA"/>
</dbReference>